<keyword evidence="1" id="KW-0812">Transmembrane</keyword>
<evidence type="ECO:0000256" key="1">
    <source>
        <dbReference type="SAM" id="Phobius"/>
    </source>
</evidence>
<comment type="caution">
    <text evidence="2">The sequence shown here is derived from an EMBL/GenBank/DDBJ whole genome shotgun (WGS) entry which is preliminary data.</text>
</comment>
<feature type="non-terminal residue" evidence="2">
    <location>
        <position position="1"/>
    </location>
</feature>
<sequence>LQYLSGRIFLVRLVVLAEVHDVVVRLFLCSILLSPIVVFLLLVLRRHFSAFLLQSNSQPFRLRKRIVLLSV</sequence>
<accession>A0AAN5CS13</accession>
<dbReference type="EMBL" id="BTRK01000004">
    <property type="protein sequence ID" value="GMR49731.1"/>
    <property type="molecule type" value="Genomic_DNA"/>
</dbReference>
<protein>
    <submittedName>
        <fullName evidence="2">Uncharacterized protein</fullName>
    </submittedName>
</protein>
<organism evidence="2 3">
    <name type="scientific">Pristionchus mayeri</name>
    <dbReference type="NCBI Taxonomy" id="1317129"/>
    <lineage>
        <taxon>Eukaryota</taxon>
        <taxon>Metazoa</taxon>
        <taxon>Ecdysozoa</taxon>
        <taxon>Nematoda</taxon>
        <taxon>Chromadorea</taxon>
        <taxon>Rhabditida</taxon>
        <taxon>Rhabditina</taxon>
        <taxon>Diplogasteromorpha</taxon>
        <taxon>Diplogasteroidea</taxon>
        <taxon>Neodiplogasteridae</taxon>
        <taxon>Pristionchus</taxon>
    </lineage>
</organism>
<evidence type="ECO:0000313" key="2">
    <source>
        <dbReference type="EMBL" id="GMR49731.1"/>
    </source>
</evidence>
<name>A0AAN5CS13_9BILA</name>
<keyword evidence="3" id="KW-1185">Reference proteome</keyword>
<evidence type="ECO:0000313" key="3">
    <source>
        <dbReference type="Proteomes" id="UP001328107"/>
    </source>
</evidence>
<reference evidence="3" key="1">
    <citation type="submission" date="2022-10" db="EMBL/GenBank/DDBJ databases">
        <title>Genome assembly of Pristionchus species.</title>
        <authorList>
            <person name="Yoshida K."/>
            <person name="Sommer R.J."/>
        </authorList>
    </citation>
    <scope>NUCLEOTIDE SEQUENCE [LARGE SCALE GENOMIC DNA]</scope>
    <source>
        <strain evidence="3">RS5460</strain>
    </source>
</reference>
<dbReference type="AlphaFoldDB" id="A0AAN5CS13"/>
<proteinExistence type="predicted"/>
<keyword evidence="1" id="KW-0472">Membrane</keyword>
<dbReference type="Proteomes" id="UP001328107">
    <property type="component" value="Unassembled WGS sequence"/>
</dbReference>
<keyword evidence="1" id="KW-1133">Transmembrane helix</keyword>
<gene>
    <name evidence="2" type="ORF">PMAYCL1PPCAC_19926</name>
</gene>
<feature type="transmembrane region" description="Helical" evidence="1">
    <location>
        <begin position="22"/>
        <end position="44"/>
    </location>
</feature>